<evidence type="ECO:0000259" key="3">
    <source>
        <dbReference type="Pfam" id="PF13649"/>
    </source>
</evidence>
<dbReference type="InterPro" id="IPR041698">
    <property type="entry name" value="Methyltransf_25"/>
</dbReference>
<name>A0A6J4N829_9CHLR</name>
<reference evidence="4" key="1">
    <citation type="submission" date="2020-02" db="EMBL/GenBank/DDBJ databases">
        <authorList>
            <person name="Meier V. D."/>
        </authorList>
    </citation>
    <scope>NUCLEOTIDE SEQUENCE</scope>
    <source>
        <strain evidence="4">AVDCRST_MAG93</strain>
    </source>
</reference>
<feature type="non-terminal residue" evidence="4">
    <location>
        <position position="121"/>
    </location>
</feature>
<dbReference type="Gene3D" id="3.40.50.150">
    <property type="entry name" value="Vaccinia Virus protein VP39"/>
    <property type="match status" value="1"/>
</dbReference>
<evidence type="ECO:0000256" key="2">
    <source>
        <dbReference type="ARBA" id="ARBA00022679"/>
    </source>
</evidence>
<keyword evidence="1" id="KW-0489">Methyltransferase</keyword>
<dbReference type="AlphaFoldDB" id="A0A6J4N829"/>
<dbReference type="Pfam" id="PF13649">
    <property type="entry name" value="Methyltransf_25"/>
    <property type="match status" value="1"/>
</dbReference>
<evidence type="ECO:0000313" key="4">
    <source>
        <dbReference type="EMBL" id="CAA9378648.1"/>
    </source>
</evidence>
<dbReference type="PANTHER" id="PTHR43861:SF1">
    <property type="entry name" value="TRANS-ACONITATE 2-METHYLTRANSFERASE"/>
    <property type="match status" value="1"/>
</dbReference>
<keyword evidence="2" id="KW-0808">Transferase</keyword>
<dbReference type="PANTHER" id="PTHR43861">
    <property type="entry name" value="TRANS-ACONITATE 2-METHYLTRANSFERASE-RELATED"/>
    <property type="match status" value="1"/>
</dbReference>
<dbReference type="GO" id="GO:0008168">
    <property type="term" value="F:methyltransferase activity"/>
    <property type="evidence" value="ECO:0007669"/>
    <property type="project" value="UniProtKB-KW"/>
</dbReference>
<proteinExistence type="predicted"/>
<evidence type="ECO:0000256" key="1">
    <source>
        <dbReference type="ARBA" id="ARBA00022603"/>
    </source>
</evidence>
<accession>A0A6J4N829</accession>
<dbReference type="GO" id="GO:0032259">
    <property type="term" value="P:methylation"/>
    <property type="evidence" value="ECO:0007669"/>
    <property type="project" value="UniProtKB-KW"/>
</dbReference>
<dbReference type="EMBL" id="CADCTR010003022">
    <property type="protein sequence ID" value="CAA9378648.1"/>
    <property type="molecule type" value="Genomic_DNA"/>
</dbReference>
<organism evidence="4">
    <name type="scientific">uncultured Chloroflexia bacterium</name>
    <dbReference type="NCBI Taxonomy" id="1672391"/>
    <lineage>
        <taxon>Bacteria</taxon>
        <taxon>Bacillati</taxon>
        <taxon>Chloroflexota</taxon>
        <taxon>Chloroflexia</taxon>
        <taxon>environmental samples</taxon>
    </lineage>
</organism>
<gene>
    <name evidence="4" type="ORF">AVDCRST_MAG93-9011</name>
</gene>
<dbReference type="SUPFAM" id="SSF53335">
    <property type="entry name" value="S-adenosyl-L-methionine-dependent methyltransferases"/>
    <property type="match status" value="1"/>
</dbReference>
<feature type="domain" description="Methyltransferase" evidence="3">
    <location>
        <begin position="49"/>
        <end position="121"/>
    </location>
</feature>
<dbReference type="CDD" id="cd02440">
    <property type="entry name" value="AdoMet_MTases"/>
    <property type="match status" value="1"/>
</dbReference>
<sequence length="121" mass="13402">MPYNGPEFYDDEALFTAYQAMRERPNNANITLEQPVFLELMGPTAGLRVLDLGCGDARFGRELLAAGARQYIGIEASHNMAWAARAMLAGTAGEIIEAPIETWEHPSESFDLVVSRLTLHY</sequence>
<protein>
    <recommendedName>
        <fullName evidence="3">Methyltransferase domain-containing protein</fullName>
    </recommendedName>
</protein>
<dbReference type="InterPro" id="IPR029063">
    <property type="entry name" value="SAM-dependent_MTases_sf"/>
</dbReference>